<dbReference type="STRING" id="37625.SAMN05660420_01284"/>
<dbReference type="Proteomes" id="UP000199409">
    <property type="component" value="Unassembled WGS sequence"/>
</dbReference>
<keyword evidence="3" id="KW-1185">Reference proteome</keyword>
<evidence type="ECO:0000313" key="2">
    <source>
        <dbReference type="EMBL" id="SEA12211.1"/>
    </source>
</evidence>
<feature type="transmembrane region" description="Helical" evidence="1">
    <location>
        <begin position="12"/>
        <end position="32"/>
    </location>
</feature>
<keyword evidence="1" id="KW-1133">Transmembrane helix</keyword>
<keyword evidence="1" id="KW-0472">Membrane</keyword>
<gene>
    <name evidence="2" type="ORF">SAMN05660420_01284</name>
</gene>
<name>A0A1H3YM29_9BACT</name>
<protein>
    <submittedName>
        <fullName evidence="2">Uncharacterized protein</fullName>
    </submittedName>
</protein>
<accession>A0A1H3YM29</accession>
<dbReference type="EMBL" id="FNQN01000003">
    <property type="protein sequence ID" value="SEA12211.1"/>
    <property type="molecule type" value="Genomic_DNA"/>
</dbReference>
<proteinExistence type="predicted"/>
<evidence type="ECO:0000313" key="3">
    <source>
        <dbReference type="Proteomes" id="UP000199409"/>
    </source>
</evidence>
<reference evidence="2 3" key="1">
    <citation type="submission" date="2016-10" db="EMBL/GenBank/DDBJ databases">
        <authorList>
            <person name="de Groot N.N."/>
        </authorList>
    </citation>
    <scope>NUCLEOTIDE SEQUENCE [LARGE SCALE GENOMIC DNA]</scope>
    <source>
        <strain evidence="2 3">DSM 7343</strain>
    </source>
</reference>
<evidence type="ECO:0000256" key="1">
    <source>
        <dbReference type="SAM" id="Phobius"/>
    </source>
</evidence>
<organism evidence="2 3">
    <name type="scientific">Desulfuromusa kysingii</name>
    <dbReference type="NCBI Taxonomy" id="37625"/>
    <lineage>
        <taxon>Bacteria</taxon>
        <taxon>Pseudomonadati</taxon>
        <taxon>Thermodesulfobacteriota</taxon>
        <taxon>Desulfuromonadia</taxon>
        <taxon>Desulfuromonadales</taxon>
        <taxon>Geopsychrobacteraceae</taxon>
        <taxon>Desulfuromusa</taxon>
    </lineage>
</organism>
<sequence>MSSELRKKQEGSALGLHAIPLTFGFFRALSILPSLATKIM</sequence>
<keyword evidence="1" id="KW-0812">Transmembrane</keyword>
<dbReference type="AlphaFoldDB" id="A0A1H3YM29"/>